<accession>A0A9W9YYL2</accession>
<dbReference type="PANTHER" id="PTHR22904">
    <property type="entry name" value="TPR REPEAT CONTAINING PROTEIN"/>
    <property type="match status" value="1"/>
</dbReference>
<dbReference type="GO" id="GO:0051879">
    <property type="term" value="F:Hsp90 protein binding"/>
    <property type="evidence" value="ECO:0007669"/>
    <property type="project" value="TreeGrafter"/>
</dbReference>
<reference evidence="3" key="1">
    <citation type="submission" date="2023-01" db="EMBL/GenBank/DDBJ databases">
        <title>Genome assembly of the deep-sea coral Lophelia pertusa.</title>
        <authorList>
            <person name="Herrera S."/>
            <person name="Cordes E."/>
        </authorList>
    </citation>
    <scope>NUCLEOTIDE SEQUENCE</scope>
    <source>
        <strain evidence="3">USNM1676648</strain>
        <tissue evidence="3">Polyp</tissue>
    </source>
</reference>
<dbReference type="Gene3D" id="1.25.40.10">
    <property type="entry name" value="Tetratricopeptide repeat domain"/>
    <property type="match status" value="3"/>
</dbReference>
<dbReference type="AlphaFoldDB" id="A0A9W9YYL2"/>
<dbReference type="EMBL" id="MU826842">
    <property type="protein sequence ID" value="KAJ7371751.1"/>
    <property type="molecule type" value="Genomic_DNA"/>
</dbReference>
<dbReference type="InterPro" id="IPR019734">
    <property type="entry name" value="TPR_rpt"/>
</dbReference>
<sequence length="538" mass="60496">MDPLQHARHLGMMAKRAMQLRDYPDALRMLSMGLTQLQPLNYPPQVASPFLLDRAECLWQLGNVQASLHDMENALRFGLPRDDYYAEEESLKWSGHGHALLQNNDFPLAEQCANFAFYFQTSPRARAQACLCRALAQYEMGKTIGAKNDINEMKRLDGDLARSVAQQRKDIAFASFQKQDYIRSIKDFNLAILLHPEDGSKMKKFNRSVQSHQATAYFKLNLYKKAVELGEESLKSNPSYRSKDEAERWKERGNHFSKEANSVDLAIACYSLALNFTPAQEKDLKAAILSNRSFMYIKQEKADEALKDAQECVNSKPDWHKAQYRLGSSLCAQKKYSEAMKPFSTSLHLLLSDSTSLEHRKVDTLTEILSVALKIQDGTSSIQYSIPQPIIQSAMNKAVADKDWNRLHLLFLGGGGQKQFKKGSGGLATGCDASSVPLEEVIRCAFPDLKTFISILLEHKANANPPKGSKDPVDVAIELEKFDLVSLLMDRSNTSGADVKTGTSKPIKRTFRTDGLEAWRRGEDSRAIELLQTIFEAR</sequence>
<keyword evidence="1" id="KW-0677">Repeat</keyword>
<evidence type="ECO:0000256" key="1">
    <source>
        <dbReference type="ARBA" id="ARBA00022737"/>
    </source>
</evidence>
<dbReference type="Proteomes" id="UP001163046">
    <property type="component" value="Unassembled WGS sequence"/>
</dbReference>
<name>A0A9W9YYL2_9CNID</name>
<keyword evidence="2" id="KW-0802">TPR repeat</keyword>
<organism evidence="3 4">
    <name type="scientific">Desmophyllum pertusum</name>
    <dbReference type="NCBI Taxonomy" id="174260"/>
    <lineage>
        <taxon>Eukaryota</taxon>
        <taxon>Metazoa</taxon>
        <taxon>Cnidaria</taxon>
        <taxon>Anthozoa</taxon>
        <taxon>Hexacorallia</taxon>
        <taxon>Scleractinia</taxon>
        <taxon>Caryophylliina</taxon>
        <taxon>Caryophylliidae</taxon>
        <taxon>Desmophyllum</taxon>
    </lineage>
</organism>
<evidence type="ECO:0000313" key="3">
    <source>
        <dbReference type="EMBL" id="KAJ7371751.1"/>
    </source>
</evidence>
<keyword evidence="4" id="KW-1185">Reference proteome</keyword>
<dbReference type="SMART" id="SM00028">
    <property type="entry name" value="TPR"/>
    <property type="match status" value="6"/>
</dbReference>
<proteinExistence type="predicted"/>
<dbReference type="InterPro" id="IPR011990">
    <property type="entry name" value="TPR-like_helical_dom_sf"/>
</dbReference>
<dbReference type="SUPFAM" id="SSF48452">
    <property type="entry name" value="TPR-like"/>
    <property type="match status" value="2"/>
</dbReference>
<evidence type="ECO:0000256" key="2">
    <source>
        <dbReference type="ARBA" id="ARBA00022803"/>
    </source>
</evidence>
<gene>
    <name evidence="3" type="ORF">OS493_023089</name>
</gene>
<comment type="caution">
    <text evidence="3">The sequence shown here is derived from an EMBL/GenBank/DDBJ whole genome shotgun (WGS) entry which is preliminary data.</text>
</comment>
<protein>
    <submittedName>
        <fullName evidence="3">Uncharacterized protein</fullName>
    </submittedName>
</protein>
<dbReference type="OrthoDB" id="5989351at2759"/>
<evidence type="ECO:0000313" key="4">
    <source>
        <dbReference type="Proteomes" id="UP001163046"/>
    </source>
</evidence>
<dbReference type="PANTHER" id="PTHR22904:SF523">
    <property type="entry name" value="STRESS-INDUCED-PHOSPHOPROTEIN 1"/>
    <property type="match status" value="1"/>
</dbReference>